<protein>
    <submittedName>
        <fullName evidence="2">Uncharacterized protein</fullName>
    </submittedName>
</protein>
<dbReference type="Proteomes" id="UP000180246">
    <property type="component" value="Unassembled WGS sequence"/>
</dbReference>
<feature type="region of interest" description="Disordered" evidence="1">
    <location>
        <begin position="1"/>
        <end position="20"/>
    </location>
</feature>
<evidence type="ECO:0000256" key="1">
    <source>
        <dbReference type="SAM" id="MobiDB-lite"/>
    </source>
</evidence>
<organism evidence="2 3">
    <name type="scientific">Massilia timonae</name>
    <dbReference type="NCBI Taxonomy" id="47229"/>
    <lineage>
        <taxon>Bacteria</taxon>
        <taxon>Pseudomonadati</taxon>
        <taxon>Pseudomonadota</taxon>
        <taxon>Betaproteobacteria</taxon>
        <taxon>Burkholderiales</taxon>
        <taxon>Oxalobacteraceae</taxon>
        <taxon>Telluria group</taxon>
        <taxon>Massilia</taxon>
    </lineage>
</organism>
<evidence type="ECO:0000313" key="3">
    <source>
        <dbReference type="Proteomes" id="UP000180246"/>
    </source>
</evidence>
<dbReference type="AlphaFoldDB" id="A0A1S2N4N5"/>
<dbReference type="EMBL" id="JRYB01000001">
    <property type="protein sequence ID" value="OIJ40045.1"/>
    <property type="molecule type" value="Genomic_DNA"/>
</dbReference>
<feature type="compositionally biased region" description="Basic residues" evidence="1">
    <location>
        <begin position="1"/>
        <end position="13"/>
    </location>
</feature>
<evidence type="ECO:0000313" key="2">
    <source>
        <dbReference type="EMBL" id="OIJ40045.1"/>
    </source>
</evidence>
<gene>
    <name evidence="2" type="ORF">LO55_1953</name>
</gene>
<sequence length="185" mass="20608">MAHSPKKGRKASQKARSSAAKLVEAYGPSMVNVASAPALLDAWEYFAESGRLPNESHDRTPHAPGRRGTASQEARDAAKDLLKAYGPPIRSESGTFCFNPEDDPEDHIIISSERAAQVLLDAMDRLAKTGWLVETEVKLERFMVRADYKQIRPQFRTVKAALEALAKLHPRSIRDLERMVSNKKL</sequence>
<feature type="region of interest" description="Disordered" evidence="1">
    <location>
        <begin position="52"/>
        <end position="75"/>
    </location>
</feature>
<name>A0A1S2N4N5_9BURK</name>
<reference evidence="2 3" key="1">
    <citation type="submission" date="2014-10" db="EMBL/GenBank/DDBJ databases">
        <authorList>
            <person name="Seo M.-J."/>
            <person name="Seok Y.J."/>
            <person name="Cha I.-T."/>
        </authorList>
    </citation>
    <scope>NUCLEOTIDE SEQUENCE [LARGE SCALE GENOMIC DNA]</scope>
    <source>
        <strain evidence="2 3">NEU</strain>
    </source>
</reference>
<comment type="caution">
    <text evidence="2">The sequence shown here is derived from an EMBL/GenBank/DDBJ whole genome shotgun (WGS) entry which is preliminary data.</text>
</comment>
<proteinExistence type="predicted"/>
<dbReference type="RefSeq" id="WP_143054491.1">
    <property type="nucleotide sequence ID" value="NZ_JRYB01000001.1"/>
</dbReference>
<accession>A0A1S2N4N5</accession>